<reference evidence="2 3" key="1">
    <citation type="submission" date="2020-07" db="EMBL/GenBank/DDBJ databases">
        <title>non toxigenic Corynebacterium sp. nov from a clinical source.</title>
        <authorList>
            <person name="Bernier A.-M."/>
            <person name="Bernard K."/>
        </authorList>
    </citation>
    <scope>NUCLEOTIDE SEQUENCE [LARGE SCALE GENOMIC DNA]</scope>
    <source>
        <strain evidence="3">NML 93-0612</strain>
    </source>
</reference>
<evidence type="ECO:0000256" key="1">
    <source>
        <dbReference type="SAM" id="Phobius"/>
    </source>
</evidence>
<dbReference type="AlphaFoldDB" id="A0A7G5FHU3"/>
<name>A0A7G5FHU3_9CORY</name>
<sequence length="248" mass="26663">MLLRNELLKFRRSHIWTVLVLIPFISVSYGAGNYSANKEMLTAGWSSYLSQVVLFYGLFFMTIGIAILGSAAWRLEHRGFNWNQLMTMPRGVGGTIAAKIGALVVLVSLMQLMLLLFGIIAGMVLRVPGSLPWENIAGIVLAILPGAAVASWQSFFSMIIRNFAAPVAIALGGTILTYGVVSAGFEKLMWVLPSALITNTISLGSTAVSTAGDLNLSTLIALVASSVVLTVLGWGLSVMWLQRVDIRS</sequence>
<dbReference type="EMBL" id="CP059833">
    <property type="protein sequence ID" value="QMV86184.1"/>
    <property type="molecule type" value="Genomic_DNA"/>
</dbReference>
<gene>
    <name evidence="2" type="ORF">HW450_05585</name>
</gene>
<keyword evidence="1" id="KW-1133">Transmembrane helix</keyword>
<dbReference type="Proteomes" id="UP000515570">
    <property type="component" value="Chromosome"/>
</dbReference>
<dbReference type="RefSeq" id="WP_182386994.1">
    <property type="nucleotide sequence ID" value="NZ_CP059833.1"/>
</dbReference>
<protein>
    <submittedName>
        <fullName evidence="2">ABC transporter permease</fullName>
    </submittedName>
</protein>
<proteinExistence type="predicted"/>
<dbReference type="CDD" id="cd21809">
    <property type="entry name" value="ABC-2_lan_permease-like"/>
    <property type="match status" value="1"/>
</dbReference>
<accession>A0A7G5FHU3</accession>
<feature type="transmembrane region" description="Helical" evidence="1">
    <location>
        <begin position="96"/>
        <end position="124"/>
    </location>
</feature>
<evidence type="ECO:0000313" key="3">
    <source>
        <dbReference type="Proteomes" id="UP000515570"/>
    </source>
</evidence>
<feature type="transmembrane region" description="Helical" evidence="1">
    <location>
        <begin position="163"/>
        <end position="185"/>
    </location>
</feature>
<organism evidence="2 3">
    <name type="scientific">Corynebacterium hindlerae</name>
    <dbReference type="NCBI Taxonomy" id="699041"/>
    <lineage>
        <taxon>Bacteria</taxon>
        <taxon>Bacillati</taxon>
        <taxon>Actinomycetota</taxon>
        <taxon>Actinomycetes</taxon>
        <taxon>Mycobacteriales</taxon>
        <taxon>Corynebacteriaceae</taxon>
        <taxon>Corynebacterium</taxon>
    </lineage>
</organism>
<keyword evidence="3" id="KW-1185">Reference proteome</keyword>
<evidence type="ECO:0000313" key="2">
    <source>
        <dbReference type="EMBL" id="QMV86184.1"/>
    </source>
</evidence>
<dbReference type="Pfam" id="PF12730">
    <property type="entry name" value="ABC2_membrane_4"/>
    <property type="match status" value="1"/>
</dbReference>
<keyword evidence="1" id="KW-0472">Membrane</keyword>
<feature type="transmembrane region" description="Helical" evidence="1">
    <location>
        <begin position="136"/>
        <end position="156"/>
    </location>
</feature>
<feature type="transmembrane region" description="Helical" evidence="1">
    <location>
        <begin position="219"/>
        <end position="241"/>
    </location>
</feature>
<keyword evidence="1" id="KW-0812">Transmembrane</keyword>
<feature type="transmembrane region" description="Helical" evidence="1">
    <location>
        <begin position="54"/>
        <end position="75"/>
    </location>
</feature>